<reference evidence="1" key="1">
    <citation type="journal article" date="2020" name="Phytopathology">
        <title>Genome sequence of the chestnut blight fungus Cryphonectria parasitica EP155: A fundamental resource for an archetypical invasive plant pathogen.</title>
        <authorList>
            <person name="Crouch J.A."/>
            <person name="Dawe A."/>
            <person name="Aerts A."/>
            <person name="Barry K."/>
            <person name="Churchill A.C.L."/>
            <person name="Grimwood J."/>
            <person name="Hillman B."/>
            <person name="Milgroom M.G."/>
            <person name="Pangilinan J."/>
            <person name="Smith M."/>
            <person name="Salamov A."/>
            <person name="Schmutz J."/>
            <person name="Yadav J."/>
            <person name="Grigoriev I.V."/>
            <person name="Nuss D."/>
        </authorList>
    </citation>
    <scope>NUCLEOTIDE SEQUENCE</scope>
    <source>
        <strain evidence="1">EP155</strain>
    </source>
</reference>
<keyword evidence="2" id="KW-1185">Reference proteome</keyword>
<gene>
    <name evidence="1" type="ORF">M406DRAFT_72687</name>
</gene>
<proteinExistence type="predicted"/>
<dbReference type="AlphaFoldDB" id="A0A9P5CLY6"/>
<evidence type="ECO:0000313" key="2">
    <source>
        <dbReference type="Proteomes" id="UP000803844"/>
    </source>
</evidence>
<name>A0A9P5CLY6_CRYP1</name>
<sequence>MTDRPVDKARITEDDTTYYTSWVHIDRFSSTLFLVQDHSGASIQNTEPTPMERWLSETPSEACWDGVESFRVPTIEHPAQRKDAAPVSDTDVTIADTNEYHKDACRETAMLLVEITIGRLPKNFPSS</sequence>
<dbReference type="Proteomes" id="UP000803844">
    <property type="component" value="Unassembled WGS sequence"/>
</dbReference>
<accession>A0A9P5CLY6</accession>
<comment type="caution">
    <text evidence="1">The sequence shown here is derived from an EMBL/GenBank/DDBJ whole genome shotgun (WGS) entry which is preliminary data.</text>
</comment>
<dbReference type="EMBL" id="MU032350">
    <property type="protein sequence ID" value="KAF3762707.1"/>
    <property type="molecule type" value="Genomic_DNA"/>
</dbReference>
<protein>
    <submittedName>
        <fullName evidence="1">Uncharacterized protein</fullName>
    </submittedName>
</protein>
<dbReference type="GeneID" id="63842693"/>
<dbReference type="RefSeq" id="XP_040773686.1">
    <property type="nucleotide sequence ID" value="XM_040925564.1"/>
</dbReference>
<organism evidence="1 2">
    <name type="scientific">Cryphonectria parasitica (strain ATCC 38755 / EP155)</name>
    <dbReference type="NCBI Taxonomy" id="660469"/>
    <lineage>
        <taxon>Eukaryota</taxon>
        <taxon>Fungi</taxon>
        <taxon>Dikarya</taxon>
        <taxon>Ascomycota</taxon>
        <taxon>Pezizomycotina</taxon>
        <taxon>Sordariomycetes</taxon>
        <taxon>Sordariomycetidae</taxon>
        <taxon>Diaporthales</taxon>
        <taxon>Cryphonectriaceae</taxon>
        <taxon>Cryphonectria-Endothia species complex</taxon>
        <taxon>Cryphonectria</taxon>
    </lineage>
</organism>
<evidence type="ECO:0000313" key="1">
    <source>
        <dbReference type="EMBL" id="KAF3762707.1"/>
    </source>
</evidence>